<dbReference type="Proteomes" id="UP001177021">
    <property type="component" value="Unassembled WGS sequence"/>
</dbReference>
<comment type="caution">
    <text evidence="1">The sequence shown here is derived from an EMBL/GenBank/DDBJ whole genome shotgun (WGS) entry which is preliminary data.</text>
</comment>
<protein>
    <submittedName>
        <fullName evidence="1">Uncharacterized protein</fullName>
    </submittedName>
</protein>
<name>A0ACB0INB3_TRIPR</name>
<evidence type="ECO:0000313" key="2">
    <source>
        <dbReference type="Proteomes" id="UP001177021"/>
    </source>
</evidence>
<gene>
    <name evidence="1" type="ORF">MILVUS5_LOCUS4537</name>
</gene>
<dbReference type="EMBL" id="CASHSV030000001">
    <property type="protein sequence ID" value="CAJ2633421.1"/>
    <property type="molecule type" value="Genomic_DNA"/>
</dbReference>
<reference evidence="1" key="1">
    <citation type="submission" date="2023-10" db="EMBL/GenBank/DDBJ databases">
        <authorList>
            <person name="Rodriguez Cubillos JULIANA M."/>
            <person name="De Vega J."/>
        </authorList>
    </citation>
    <scope>NUCLEOTIDE SEQUENCE</scope>
</reference>
<accession>A0ACB0INB3</accession>
<proteinExistence type="predicted"/>
<keyword evidence="2" id="KW-1185">Reference proteome</keyword>
<organism evidence="1 2">
    <name type="scientific">Trifolium pratense</name>
    <name type="common">Red clover</name>
    <dbReference type="NCBI Taxonomy" id="57577"/>
    <lineage>
        <taxon>Eukaryota</taxon>
        <taxon>Viridiplantae</taxon>
        <taxon>Streptophyta</taxon>
        <taxon>Embryophyta</taxon>
        <taxon>Tracheophyta</taxon>
        <taxon>Spermatophyta</taxon>
        <taxon>Magnoliopsida</taxon>
        <taxon>eudicotyledons</taxon>
        <taxon>Gunneridae</taxon>
        <taxon>Pentapetalae</taxon>
        <taxon>rosids</taxon>
        <taxon>fabids</taxon>
        <taxon>Fabales</taxon>
        <taxon>Fabaceae</taxon>
        <taxon>Papilionoideae</taxon>
        <taxon>50 kb inversion clade</taxon>
        <taxon>NPAAA clade</taxon>
        <taxon>Hologalegina</taxon>
        <taxon>IRL clade</taxon>
        <taxon>Trifolieae</taxon>
        <taxon>Trifolium</taxon>
    </lineage>
</organism>
<evidence type="ECO:0000313" key="1">
    <source>
        <dbReference type="EMBL" id="CAJ2633421.1"/>
    </source>
</evidence>
<sequence>MQNFEQALRGYRKNELVEDFKSKFSEPVLTTQLRLIESYAAKIYTAEIFKEVKEEIMKAGELIVKHKKEIGDTKFYTLTKYCRDVYERTVVYDGDTFQCSCRLFDSRGFPCSHIFHVMEEEHVDHIPSTLVLSRWTKDAKIDYLNMVDVNDPVDSDVIELARFGAYCSVLTTFCKEASKKNGVTKREKKSCNAESSVQDKFSELPEDRCESSVHKKKKCSEQPKDRCESSVQQKKKCSKQPKDCNERSVQKQKKFSVQPKDCGANVSTPTHVDVTSATGKFTLMYGFQPMIPMLHPIMQQMHVPSVQHVPPVQHATSIPHVPHVYQVYGMNVGANSTSCYGLLQQVVKSADQQQ</sequence>